<dbReference type="AlphaFoldDB" id="A0A2W1BJ47"/>
<evidence type="ECO:0000256" key="1">
    <source>
        <dbReference type="RuleBase" id="RU363044"/>
    </source>
</evidence>
<keyword evidence="1" id="KW-0067">ATP-binding</keyword>
<dbReference type="GO" id="GO:0006310">
    <property type="term" value="P:DNA recombination"/>
    <property type="evidence" value="ECO:0007669"/>
    <property type="project" value="UniProtKB-KW"/>
</dbReference>
<keyword evidence="4" id="KW-1185">Reference proteome</keyword>
<comment type="cofactor">
    <cofactor evidence="1">
        <name>Mg(2+)</name>
        <dbReference type="ChEBI" id="CHEBI:18420"/>
    </cofactor>
</comment>
<dbReference type="SMART" id="SM00382">
    <property type="entry name" value="AAA"/>
    <property type="match status" value="1"/>
</dbReference>
<keyword evidence="1" id="KW-0547">Nucleotide-binding</keyword>
<protein>
    <recommendedName>
        <fullName evidence="1">ATP-dependent DNA helicase</fullName>
        <ecNumber evidence="1">5.6.2.3</ecNumber>
    </recommendedName>
</protein>
<gene>
    <name evidence="3" type="primary">HaOG212743</name>
    <name evidence="3" type="ORF">B5X24_HaOG212743</name>
</gene>
<reference evidence="3 4" key="1">
    <citation type="journal article" date="2017" name="BMC Biol.">
        <title>Genomic innovations, transcriptional plasticity and gene loss underlying the evolution and divergence of two highly polyphagous and invasive Helicoverpa pest species.</title>
        <authorList>
            <person name="Pearce S.L."/>
            <person name="Clarke D.F."/>
            <person name="East P.D."/>
            <person name="Elfekih S."/>
            <person name="Gordon K.H."/>
            <person name="Jermiin L.S."/>
            <person name="McGaughran A."/>
            <person name="Oakeshott J.G."/>
            <person name="Papanikolaou A."/>
            <person name="Perera O.P."/>
            <person name="Rane R.V."/>
            <person name="Richards S."/>
            <person name="Tay W.T."/>
            <person name="Walsh T.K."/>
            <person name="Anderson A."/>
            <person name="Anderson C.J."/>
            <person name="Asgari S."/>
            <person name="Board P.G."/>
            <person name="Bretschneider A."/>
            <person name="Campbell P.M."/>
            <person name="Chertemps T."/>
            <person name="Christeller J.T."/>
            <person name="Coppin C.W."/>
            <person name="Downes S.J."/>
            <person name="Duan G."/>
            <person name="Farnsworth C.A."/>
            <person name="Good R.T."/>
            <person name="Han L.B."/>
            <person name="Han Y.C."/>
            <person name="Hatje K."/>
            <person name="Horne I."/>
            <person name="Huang Y.P."/>
            <person name="Hughes D.S."/>
            <person name="Jacquin-Joly E."/>
            <person name="James W."/>
            <person name="Jhangiani S."/>
            <person name="Kollmar M."/>
            <person name="Kuwar S.S."/>
            <person name="Li S."/>
            <person name="Liu N.Y."/>
            <person name="Maibeche M.T."/>
            <person name="Miller J.R."/>
            <person name="Montagne N."/>
            <person name="Perry T."/>
            <person name="Qu J."/>
            <person name="Song S.V."/>
            <person name="Sutton G.G."/>
            <person name="Vogel H."/>
            <person name="Walenz B.P."/>
            <person name="Xu W."/>
            <person name="Zhang H.J."/>
            <person name="Zou Z."/>
            <person name="Batterham P."/>
            <person name="Edwards O.R."/>
            <person name="Feyereisen R."/>
            <person name="Gibbs R.A."/>
            <person name="Heckel D.G."/>
            <person name="McGrath A."/>
            <person name="Robin C."/>
            <person name="Scherer S.E."/>
            <person name="Worley K.C."/>
            <person name="Wu Y.D."/>
        </authorList>
    </citation>
    <scope>NUCLEOTIDE SEQUENCE [LARGE SCALE GENOMIC DNA]</scope>
    <source>
        <strain evidence="3">Harm_GR_Male_#8</strain>
        <tissue evidence="3">Whole organism</tissue>
    </source>
</reference>
<dbReference type="InterPro" id="IPR003593">
    <property type="entry name" value="AAA+_ATPase"/>
</dbReference>
<evidence type="ECO:0000259" key="2">
    <source>
        <dbReference type="SMART" id="SM00382"/>
    </source>
</evidence>
<dbReference type="PANTHER" id="PTHR47642">
    <property type="entry name" value="ATP-DEPENDENT DNA HELICASE"/>
    <property type="match status" value="1"/>
</dbReference>
<keyword evidence="1" id="KW-0227">DNA damage</keyword>
<evidence type="ECO:0000313" key="3">
    <source>
        <dbReference type="EMBL" id="PZC71683.1"/>
    </source>
</evidence>
<dbReference type="Gene3D" id="3.40.50.300">
    <property type="entry name" value="P-loop containing nucleotide triphosphate hydrolases"/>
    <property type="match status" value="1"/>
</dbReference>
<keyword evidence="1" id="KW-0378">Hydrolase</keyword>
<dbReference type="GO" id="GO:0000723">
    <property type="term" value="P:telomere maintenance"/>
    <property type="evidence" value="ECO:0007669"/>
    <property type="project" value="InterPro"/>
</dbReference>
<organism evidence="3 4">
    <name type="scientific">Helicoverpa armigera</name>
    <name type="common">Cotton bollworm</name>
    <name type="synonym">Heliothis armigera</name>
    <dbReference type="NCBI Taxonomy" id="29058"/>
    <lineage>
        <taxon>Eukaryota</taxon>
        <taxon>Metazoa</taxon>
        <taxon>Ecdysozoa</taxon>
        <taxon>Arthropoda</taxon>
        <taxon>Hexapoda</taxon>
        <taxon>Insecta</taxon>
        <taxon>Pterygota</taxon>
        <taxon>Neoptera</taxon>
        <taxon>Endopterygota</taxon>
        <taxon>Lepidoptera</taxon>
        <taxon>Glossata</taxon>
        <taxon>Ditrysia</taxon>
        <taxon>Noctuoidea</taxon>
        <taxon>Noctuidae</taxon>
        <taxon>Heliothinae</taxon>
        <taxon>Helicoverpa</taxon>
    </lineage>
</organism>
<dbReference type="EMBL" id="KZ150270">
    <property type="protein sequence ID" value="PZC71683.1"/>
    <property type="molecule type" value="Genomic_DNA"/>
</dbReference>
<dbReference type="EC" id="5.6.2.3" evidence="1"/>
<comment type="similarity">
    <text evidence="1">Belongs to the helicase family.</text>
</comment>
<dbReference type="InterPro" id="IPR010285">
    <property type="entry name" value="DNA_helicase_pif1-like_DEAD"/>
</dbReference>
<evidence type="ECO:0000313" key="4">
    <source>
        <dbReference type="Proteomes" id="UP000249218"/>
    </source>
</evidence>
<dbReference type="GO" id="GO:0005524">
    <property type="term" value="F:ATP binding"/>
    <property type="evidence" value="ECO:0007669"/>
    <property type="project" value="UniProtKB-KW"/>
</dbReference>
<dbReference type="GO" id="GO:0016887">
    <property type="term" value="F:ATP hydrolysis activity"/>
    <property type="evidence" value="ECO:0007669"/>
    <property type="project" value="RHEA"/>
</dbReference>
<dbReference type="Pfam" id="PF05970">
    <property type="entry name" value="PIF1"/>
    <property type="match status" value="1"/>
</dbReference>
<feature type="domain" description="AAA+ ATPase" evidence="2">
    <location>
        <begin position="337"/>
        <end position="484"/>
    </location>
</feature>
<dbReference type="SUPFAM" id="SSF52540">
    <property type="entry name" value="P-loop containing nucleoside triphosphate hydrolases"/>
    <property type="match status" value="2"/>
</dbReference>
<sequence>MAPIDVMQPNVEDELQPCGSNEAIAYYIAKYLSKAEPEGVDSGIAQAIQQIQREETDISRKLFRICMKILHERQVSAAECAYRLCHIPLRDSSRNCIFLNTRKPEQRYRVLQFDRSGHATGYYSNIFERYEKRPLQHPDYDFVNMSLTEFAMLFEPFYPKKLNETEESVDHDAYEEQPNMRRPFITLIDKSKMVVRNFPAVVRVPYFIATSDPENFFYSLFIQYMPYRMETEILEGFDNAKAAFLARENRLKEMSKYMCQHRERDQQLENAFNQVHAFEILEQPEIINPEAEEEELPDTEMSNDQFQRAQQAMNIDQRQLFVLITESIKNQLNGDVKREKIFITGGAGTGKTFLFNLLKNQVNRCYGKSVVKVGALTGVAARLVGGSTLHRLLKLPVQKDGVIVSMPLLTGNYLRVMRMLWQNVEFLFIDEISMVPYEMLCMIDSRLRQLKNPTACFGGINVLLFGDLMQLPPVRGHQVFQQPGHMKPATHLWRLFRLVELKQNMRQQGDTTFIDVLNALRVGKLTSKHLEILLGKVSTDTTDEFSIEKALRIYPTNDQVARHNEKVLQSFEEKGTVIYTIKSQDQLIDATRNLGNKDLDSVIPSDINKTGGLPDVLKIFVGAKVMLRSNIDVSKGLVNAASASDYM</sequence>
<dbReference type="PANTHER" id="PTHR47642:SF5">
    <property type="entry name" value="ATP-DEPENDENT DNA HELICASE"/>
    <property type="match status" value="1"/>
</dbReference>
<dbReference type="GO" id="GO:0006281">
    <property type="term" value="P:DNA repair"/>
    <property type="evidence" value="ECO:0007669"/>
    <property type="project" value="UniProtKB-KW"/>
</dbReference>
<dbReference type="GO" id="GO:0043139">
    <property type="term" value="F:5'-3' DNA helicase activity"/>
    <property type="evidence" value="ECO:0007669"/>
    <property type="project" value="UniProtKB-EC"/>
</dbReference>
<dbReference type="InterPro" id="IPR051055">
    <property type="entry name" value="PIF1_helicase"/>
</dbReference>
<keyword evidence="1" id="KW-0234">DNA repair</keyword>
<name>A0A2W1BJ47_HELAM</name>
<dbReference type="Proteomes" id="UP000249218">
    <property type="component" value="Unassembled WGS sequence"/>
</dbReference>
<proteinExistence type="inferred from homology"/>
<dbReference type="OrthoDB" id="272985at2759"/>
<dbReference type="InterPro" id="IPR027417">
    <property type="entry name" value="P-loop_NTPase"/>
</dbReference>
<comment type="catalytic activity">
    <reaction evidence="1">
        <text>ATP + H2O = ADP + phosphate + H(+)</text>
        <dbReference type="Rhea" id="RHEA:13065"/>
        <dbReference type="ChEBI" id="CHEBI:15377"/>
        <dbReference type="ChEBI" id="CHEBI:15378"/>
        <dbReference type="ChEBI" id="CHEBI:30616"/>
        <dbReference type="ChEBI" id="CHEBI:43474"/>
        <dbReference type="ChEBI" id="CHEBI:456216"/>
        <dbReference type="EC" id="5.6.2.3"/>
    </reaction>
</comment>
<keyword evidence="1" id="KW-0347">Helicase</keyword>
<accession>A0A2W1BJ47</accession>
<keyword evidence="1" id="KW-0233">DNA recombination</keyword>